<dbReference type="CTD" id="20205821"/>
<dbReference type="STRING" id="6412.T1FAH2"/>
<dbReference type="OrthoDB" id="6328171at2759"/>
<keyword evidence="1" id="KW-0812">Transmembrane</keyword>
<keyword evidence="1" id="KW-1133">Transmembrane helix</keyword>
<dbReference type="PANTHER" id="PTHR24269:SF16">
    <property type="entry name" value="PROTEIN SLG1"/>
    <property type="match status" value="1"/>
</dbReference>
<dbReference type="GeneID" id="20205821"/>
<accession>T1FAH2</accession>
<dbReference type="RefSeq" id="XP_009021861.1">
    <property type="nucleotide sequence ID" value="XM_009023613.1"/>
</dbReference>
<evidence type="ECO:0008006" key="5">
    <source>
        <dbReference type="Google" id="ProtNLM"/>
    </source>
</evidence>
<evidence type="ECO:0000313" key="4">
    <source>
        <dbReference type="Proteomes" id="UP000015101"/>
    </source>
</evidence>
<dbReference type="InParanoid" id="T1FAH2"/>
<reference evidence="2 4" key="2">
    <citation type="journal article" date="2013" name="Nature">
        <title>Insights into bilaterian evolution from three spiralian genomes.</title>
        <authorList>
            <person name="Simakov O."/>
            <person name="Marletaz F."/>
            <person name="Cho S.J."/>
            <person name="Edsinger-Gonzales E."/>
            <person name="Havlak P."/>
            <person name="Hellsten U."/>
            <person name="Kuo D.H."/>
            <person name="Larsson T."/>
            <person name="Lv J."/>
            <person name="Arendt D."/>
            <person name="Savage R."/>
            <person name="Osoegawa K."/>
            <person name="de Jong P."/>
            <person name="Grimwood J."/>
            <person name="Chapman J.A."/>
            <person name="Shapiro H."/>
            <person name="Aerts A."/>
            <person name="Otillar R.P."/>
            <person name="Terry A.Y."/>
            <person name="Boore J.L."/>
            <person name="Grigoriev I.V."/>
            <person name="Lindberg D.R."/>
            <person name="Seaver E.C."/>
            <person name="Weisblat D.A."/>
            <person name="Putnam N.H."/>
            <person name="Rokhsar D.S."/>
        </authorList>
    </citation>
    <scope>NUCLEOTIDE SEQUENCE</scope>
</reference>
<dbReference type="KEGG" id="hro:HELRODRAFT_176397"/>
<proteinExistence type="predicted"/>
<organism evidence="3 4">
    <name type="scientific">Helobdella robusta</name>
    <name type="common">Californian leech</name>
    <dbReference type="NCBI Taxonomy" id="6412"/>
    <lineage>
        <taxon>Eukaryota</taxon>
        <taxon>Metazoa</taxon>
        <taxon>Spiralia</taxon>
        <taxon>Lophotrochozoa</taxon>
        <taxon>Annelida</taxon>
        <taxon>Clitellata</taxon>
        <taxon>Hirudinea</taxon>
        <taxon>Rhynchobdellida</taxon>
        <taxon>Glossiphoniidae</taxon>
        <taxon>Helobdella</taxon>
    </lineage>
</organism>
<dbReference type="Gene3D" id="2.60.120.260">
    <property type="entry name" value="Galactose-binding domain-like"/>
    <property type="match status" value="1"/>
</dbReference>
<dbReference type="EnsemblMetazoa" id="HelroT176397">
    <property type="protein sequence ID" value="HelroP176397"/>
    <property type="gene ID" value="HelroG176397"/>
</dbReference>
<dbReference type="GO" id="GO:0004888">
    <property type="term" value="F:transmembrane signaling receptor activity"/>
    <property type="evidence" value="ECO:0000318"/>
    <property type="project" value="GO_Central"/>
</dbReference>
<dbReference type="PANTHER" id="PTHR24269">
    <property type="entry name" value="KREMEN PROTEIN"/>
    <property type="match status" value="1"/>
</dbReference>
<dbReference type="Proteomes" id="UP000015101">
    <property type="component" value="Unassembled WGS sequence"/>
</dbReference>
<gene>
    <name evidence="3" type="primary">20205821</name>
    <name evidence="2" type="ORF">HELRODRAFT_176397</name>
</gene>
<reference evidence="4" key="1">
    <citation type="submission" date="2012-12" db="EMBL/GenBank/DDBJ databases">
        <authorList>
            <person name="Hellsten U."/>
            <person name="Grimwood J."/>
            <person name="Chapman J.A."/>
            <person name="Shapiro H."/>
            <person name="Aerts A."/>
            <person name="Otillar R.P."/>
            <person name="Terry A.Y."/>
            <person name="Boore J.L."/>
            <person name="Simakov O."/>
            <person name="Marletaz F."/>
            <person name="Cho S.-J."/>
            <person name="Edsinger-Gonzales E."/>
            <person name="Havlak P."/>
            <person name="Kuo D.-H."/>
            <person name="Larsson T."/>
            <person name="Lv J."/>
            <person name="Arendt D."/>
            <person name="Savage R."/>
            <person name="Osoegawa K."/>
            <person name="de Jong P."/>
            <person name="Lindberg D.R."/>
            <person name="Seaver E.C."/>
            <person name="Weisblat D.A."/>
            <person name="Putnam N.H."/>
            <person name="Grigoriev I.V."/>
            <person name="Rokhsar D.S."/>
        </authorList>
    </citation>
    <scope>NUCLEOTIDE SEQUENCE</scope>
</reference>
<feature type="transmembrane region" description="Helical" evidence="1">
    <location>
        <begin position="567"/>
        <end position="590"/>
    </location>
</feature>
<dbReference type="eggNOG" id="ENOG502T693">
    <property type="taxonomic scope" value="Eukaryota"/>
</dbReference>
<keyword evidence="1" id="KW-0472">Membrane</keyword>
<dbReference type="GO" id="GO:0005886">
    <property type="term" value="C:plasma membrane"/>
    <property type="evidence" value="ECO:0000318"/>
    <property type="project" value="GO_Central"/>
</dbReference>
<sequence length="624" mass="70514">MALRNGDECYCVNDFDSAVASSECNTPCINNKACGGSDSYSVYKIKPAVTHHGILCTTSLQFSPTKRPIEFKFESIESCIKGCLELNKNFAARKGERCICFIDLIVLSPNITTLECNEYCSHDPTEICNCHYRDRGPDCQVIYFTRLKYEFQRSVSTYSHCQGDKNSYEVKECLGGGCSEGWKGYFCRLRDCTSNNGDCGSQMKCIESIVNGFKLVECVCPHGTVRNRWLQCETIRKNLALDKPVYLSSTFTCKYFGLQHEKHLTDGVIDGVMGARINDINRAWITVDLEESYRIGFVRVFNRIWFDSRDRMYMNSFVVKLASTFDYRDVSDVRSSLVLCGHGPNISTLAGQPVTVICNEFDLASRYVILQQTNNLFAYGSTSAAELQIYEADCNFMNGKCKGERCRELVLSNKKIVNCRNWRNVDTIVNPILACFKFVDAEYSHNEFGLSYRQCEDVCESRNYTLLVLTAGINCSCGKTLVAKGKTSLENCKKQFYNTSLIFHHYFMEDTFFNVTEDDLPYYPIEHSHTIVSTAAVDFTITTIRWNSTVSKFDKNGTKTDNIILKYLGYIIGASAVTLFLLLITIAILVKRKKQKNQANKSRAASGHDPLNTIDLSSYTSDAS</sequence>
<evidence type="ECO:0000313" key="3">
    <source>
        <dbReference type="EnsemblMetazoa" id="HelroP176397"/>
    </source>
</evidence>
<dbReference type="EMBL" id="AMQM01005655">
    <property type="status" value="NOT_ANNOTATED_CDS"/>
    <property type="molecule type" value="Genomic_DNA"/>
</dbReference>
<dbReference type="EMBL" id="KB097026">
    <property type="protein sequence ID" value="ESO00087.1"/>
    <property type="molecule type" value="Genomic_DNA"/>
</dbReference>
<reference evidence="3" key="3">
    <citation type="submission" date="2015-06" db="UniProtKB">
        <authorList>
            <consortium name="EnsemblMetazoa"/>
        </authorList>
    </citation>
    <scope>IDENTIFICATION</scope>
</reference>
<dbReference type="AlphaFoldDB" id="T1FAH2"/>
<protein>
    <recommendedName>
        <fullName evidence="5">WSC domain-containing protein</fullName>
    </recommendedName>
</protein>
<evidence type="ECO:0000256" key="1">
    <source>
        <dbReference type="SAM" id="Phobius"/>
    </source>
</evidence>
<name>T1FAH2_HELRO</name>
<dbReference type="HOGENOM" id="CLU_021817_0_0_1"/>
<dbReference type="GO" id="GO:0007165">
    <property type="term" value="P:signal transduction"/>
    <property type="evidence" value="ECO:0000318"/>
    <property type="project" value="GO_Central"/>
</dbReference>
<dbReference type="SUPFAM" id="SSF49785">
    <property type="entry name" value="Galactose-binding domain-like"/>
    <property type="match status" value="1"/>
</dbReference>
<keyword evidence="4" id="KW-1185">Reference proteome</keyword>
<evidence type="ECO:0000313" key="2">
    <source>
        <dbReference type="EMBL" id="ESO00087.1"/>
    </source>
</evidence>
<dbReference type="InterPro" id="IPR008979">
    <property type="entry name" value="Galactose-bd-like_sf"/>
</dbReference>
<dbReference type="InterPro" id="IPR051836">
    <property type="entry name" value="Kremen_rcpt"/>
</dbReference>